<evidence type="ECO:0000313" key="1">
    <source>
        <dbReference type="EMBL" id="TCO59296.1"/>
    </source>
</evidence>
<comment type="caution">
    <text evidence="1">The sequence shown here is derived from an EMBL/GenBank/DDBJ whole genome shotgun (WGS) entry which is preliminary data.</text>
</comment>
<dbReference type="Gene3D" id="3.30.560.10">
    <property type="entry name" value="Glucose Oxidase, domain 3"/>
    <property type="match status" value="1"/>
</dbReference>
<reference evidence="1 2" key="1">
    <citation type="submission" date="2019-03" db="EMBL/GenBank/DDBJ databases">
        <title>Genomic Encyclopedia of Type Strains, Phase IV (KMG-IV): sequencing the most valuable type-strain genomes for metagenomic binning, comparative biology and taxonomic classification.</title>
        <authorList>
            <person name="Goeker M."/>
        </authorList>
    </citation>
    <scope>NUCLEOTIDE SEQUENCE [LARGE SCALE GENOMIC DNA]</scope>
    <source>
        <strain evidence="1 2">DSM 45934</strain>
    </source>
</reference>
<gene>
    <name evidence="1" type="ORF">EV192_104137</name>
</gene>
<sequence>MTPSLRAFVEASVAHGYQRVHDLNGAEQNGADGYPVDVVDRVRVSSRRSGGVTMVTS</sequence>
<accession>A0A4R2JQ39</accession>
<proteinExistence type="predicted"/>
<dbReference type="Proteomes" id="UP000295680">
    <property type="component" value="Unassembled WGS sequence"/>
</dbReference>
<keyword evidence="2" id="KW-1185">Reference proteome</keyword>
<organism evidence="1 2">
    <name type="scientific">Actinocrispum wychmicini</name>
    <dbReference type="NCBI Taxonomy" id="1213861"/>
    <lineage>
        <taxon>Bacteria</taxon>
        <taxon>Bacillati</taxon>
        <taxon>Actinomycetota</taxon>
        <taxon>Actinomycetes</taxon>
        <taxon>Pseudonocardiales</taxon>
        <taxon>Pseudonocardiaceae</taxon>
        <taxon>Actinocrispum</taxon>
    </lineage>
</organism>
<evidence type="ECO:0000313" key="2">
    <source>
        <dbReference type="Proteomes" id="UP000295680"/>
    </source>
</evidence>
<dbReference type="RefSeq" id="WP_165960470.1">
    <property type="nucleotide sequence ID" value="NZ_SLWS01000004.1"/>
</dbReference>
<dbReference type="AlphaFoldDB" id="A0A4R2JQ39"/>
<dbReference type="EMBL" id="SLWS01000004">
    <property type="protein sequence ID" value="TCO59296.1"/>
    <property type="molecule type" value="Genomic_DNA"/>
</dbReference>
<name>A0A4R2JQ39_9PSEU</name>
<protein>
    <submittedName>
        <fullName evidence="1">Uncharacterized protein</fullName>
    </submittedName>
</protein>